<dbReference type="AlphaFoldDB" id="A0A5K7X037"/>
<dbReference type="Proteomes" id="UP000326951">
    <property type="component" value="Chromosome"/>
</dbReference>
<dbReference type="EMBL" id="AP021853">
    <property type="protein sequence ID" value="BBN97456.1"/>
    <property type="molecule type" value="Genomic_DNA"/>
</dbReference>
<reference evidence="1 2" key="1">
    <citation type="submission" date="2019-09" db="EMBL/GenBank/DDBJ databases">
        <title>Complete genome sequence of Sporolactobacillus terrae 70-3.</title>
        <authorList>
            <person name="Tanaka N."/>
            <person name="Shiwa Y."/>
            <person name="Fujita N."/>
            <person name="Tanasupawat S."/>
        </authorList>
    </citation>
    <scope>NUCLEOTIDE SEQUENCE [LARGE SCALE GENOMIC DNA]</scope>
    <source>
        <strain evidence="1 2">70-3</strain>
    </source>
</reference>
<evidence type="ECO:0000313" key="2">
    <source>
        <dbReference type="Proteomes" id="UP000326951"/>
    </source>
</evidence>
<evidence type="ECO:0000313" key="1">
    <source>
        <dbReference type="EMBL" id="BBN97456.1"/>
    </source>
</evidence>
<dbReference type="RefSeq" id="WP_152080045.1">
    <property type="nucleotide sequence ID" value="NZ_AP021853.1"/>
</dbReference>
<proteinExistence type="predicted"/>
<organism evidence="1 2">
    <name type="scientific">Sporolactobacillus terrae</name>
    <dbReference type="NCBI Taxonomy" id="269673"/>
    <lineage>
        <taxon>Bacteria</taxon>
        <taxon>Bacillati</taxon>
        <taxon>Bacillota</taxon>
        <taxon>Bacilli</taxon>
        <taxon>Bacillales</taxon>
        <taxon>Sporolactobacillaceae</taxon>
        <taxon>Sporolactobacillus</taxon>
    </lineage>
</organism>
<sequence length="62" mass="6967">MTKPSTIADYQKSDMNHLSIVQSPEKRLIGNLVSQANEIIERDGYTEDAKEIVQAIAILKHN</sequence>
<gene>
    <name evidence="1" type="ORF">St703_01610</name>
</gene>
<accession>A0A5K7X037</accession>
<name>A0A5K7X037_9BACL</name>
<protein>
    <submittedName>
        <fullName evidence="1">Uncharacterized protein</fullName>
    </submittedName>
</protein>